<evidence type="ECO:0000256" key="10">
    <source>
        <dbReference type="RuleBase" id="RU000488"/>
    </source>
</evidence>
<evidence type="ECO:0000256" key="5">
    <source>
        <dbReference type="ARBA" id="ARBA00022737"/>
    </source>
</evidence>
<comment type="subcellular location">
    <subcellularLocation>
        <location evidence="1">Mitochondrion membrane</location>
        <topology evidence="1">Multi-pass membrane protein</topology>
    </subcellularLocation>
</comment>
<keyword evidence="4 9" id="KW-0812">Transmembrane</keyword>
<dbReference type="PANTHER" id="PTHR45624">
    <property type="entry name" value="MITOCHONDRIAL BASIC AMINO ACIDS TRANSPORTER-RELATED"/>
    <property type="match status" value="1"/>
</dbReference>
<feature type="chain" id="PRO_5043394574" description="Mitochondrial carrier protein" evidence="12">
    <location>
        <begin position="17"/>
        <end position="223"/>
    </location>
</feature>
<reference evidence="13" key="1">
    <citation type="submission" date="2023-10" db="EMBL/GenBank/DDBJ databases">
        <title>Genome assembly of Pristionchus species.</title>
        <authorList>
            <person name="Yoshida K."/>
            <person name="Sommer R.J."/>
        </authorList>
    </citation>
    <scope>NUCLEOTIDE SEQUENCE</scope>
    <source>
        <strain evidence="13">RS0144</strain>
    </source>
</reference>
<evidence type="ECO:0000256" key="2">
    <source>
        <dbReference type="ARBA" id="ARBA00006375"/>
    </source>
</evidence>
<evidence type="ECO:0008006" key="15">
    <source>
        <dbReference type="Google" id="ProtNLM"/>
    </source>
</evidence>
<keyword evidence="3 10" id="KW-0813">Transport</keyword>
<organism evidence="13 14">
    <name type="scientific">Pristionchus entomophagus</name>
    <dbReference type="NCBI Taxonomy" id="358040"/>
    <lineage>
        <taxon>Eukaryota</taxon>
        <taxon>Metazoa</taxon>
        <taxon>Ecdysozoa</taxon>
        <taxon>Nematoda</taxon>
        <taxon>Chromadorea</taxon>
        <taxon>Rhabditida</taxon>
        <taxon>Rhabditina</taxon>
        <taxon>Diplogasteromorpha</taxon>
        <taxon>Diplogasteroidea</taxon>
        <taxon>Neodiplogasteridae</taxon>
        <taxon>Pristionchus</taxon>
    </lineage>
</organism>
<feature type="signal peptide" evidence="12">
    <location>
        <begin position="1"/>
        <end position="16"/>
    </location>
</feature>
<dbReference type="GO" id="GO:0031966">
    <property type="term" value="C:mitochondrial membrane"/>
    <property type="evidence" value="ECO:0007669"/>
    <property type="project" value="UniProtKB-SubCell"/>
</dbReference>
<dbReference type="Proteomes" id="UP001432027">
    <property type="component" value="Unassembled WGS sequence"/>
</dbReference>
<keyword evidence="5" id="KW-0677">Repeat</keyword>
<evidence type="ECO:0000256" key="6">
    <source>
        <dbReference type="ARBA" id="ARBA00022989"/>
    </source>
</evidence>
<feature type="transmembrane region" description="Helical" evidence="11">
    <location>
        <begin position="81"/>
        <end position="104"/>
    </location>
</feature>
<keyword evidence="12" id="KW-0732">Signal</keyword>
<dbReference type="Gene3D" id="1.50.40.10">
    <property type="entry name" value="Mitochondrial carrier domain"/>
    <property type="match status" value="1"/>
</dbReference>
<dbReference type="GO" id="GO:0022857">
    <property type="term" value="F:transmembrane transporter activity"/>
    <property type="evidence" value="ECO:0007669"/>
    <property type="project" value="TreeGrafter"/>
</dbReference>
<dbReference type="InterPro" id="IPR018108">
    <property type="entry name" value="MCP_transmembrane"/>
</dbReference>
<feature type="repeat" description="Solcar" evidence="9">
    <location>
        <begin position="120"/>
        <end position="220"/>
    </location>
</feature>
<name>A0AAV5SCY4_9BILA</name>
<keyword evidence="6 11" id="KW-1133">Transmembrane helix</keyword>
<dbReference type="PANTHER" id="PTHR45624:SF10">
    <property type="entry name" value="SLC (SOLUTE CARRIER) HOMOLOG"/>
    <property type="match status" value="1"/>
</dbReference>
<evidence type="ECO:0000256" key="11">
    <source>
        <dbReference type="SAM" id="Phobius"/>
    </source>
</evidence>
<accession>A0AAV5SCY4</accession>
<evidence type="ECO:0000256" key="3">
    <source>
        <dbReference type="ARBA" id="ARBA00022448"/>
    </source>
</evidence>
<evidence type="ECO:0000256" key="8">
    <source>
        <dbReference type="ARBA" id="ARBA00023136"/>
    </source>
</evidence>
<dbReference type="InterPro" id="IPR023395">
    <property type="entry name" value="MCP_dom_sf"/>
</dbReference>
<dbReference type="PROSITE" id="PS50920">
    <property type="entry name" value="SOLCAR"/>
    <property type="match status" value="2"/>
</dbReference>
<evidence type="ECO:0000256" key="1">
    <source>
        <dbReference type="ARBA" id="ARBA00004225"/>
    </source>
</evidence>
<dbReference type="Pfam" id="PF00153">
    <property type="entry name" value="Mito_carr"/>
    <property type="match status" value="2"/>
</dbReference>
<proteinExistence type="inferred from homology"/>
<evidence type="ECO:0000313" key="13">
    <source>
        <dbReference type="EMBL" id="GMS80913.1"/>
    </source>
</evidence>
<evidence type="ECO:0000256" key="7">
    <source>
        <dbReference type="ARBA" id="ARBA00023128"/>
    </source>
</evidence>
<evidence type="ECO:0000256" key="12">
    <source>
        <dbReference type="SAM" id="SignalP"/>
    </source>
</evidence>
<keyword evidence="7" id="KW-0496">Mitochondrion</keyword>
<comment type="similarity">
    <text evidence="2 10">Belongs to the mitochondrial carrier (TC 2.A.29) family.</text>
</comment>
<gene>
    <name evidence="13" type="ORF">PENTCL1PPCAC_3088</name>
</gene>
<dbReference type="SUPFAM" id="SSF103506">
    <property type="entry name" value="Mitochondrial carrier"/>
    <property type="match status" value="1"/>
</dbReference>
<keyword evidence="8 9" id="KW-0472">Membrane</keyword>
<protein>
    <recommendedName>
        <fullName evidence="15">Mitochondrial carrier protein</fullName>
    </recommendedName>
</protein>
<dbReference type="InterPro" id="IPR050567">
    <property type="entry name" value="Mitochondrial_Carrier"/>
</dbReference>
<dbReference type="AlphaFoldDB" id="A0AAV5SCY4"/>
<evidence type="ECO:0000256" key="4">
    <source>
        <dbReference type="ARBA" id="ARBA00022692"/>
    </source>
</evidence>
<dbReference type="EMBL" id="BTSX01000001">
    <property type="protein sequence ID" value="GMS80913.1"/>
    <property type="molecule type" value="Genomic_DNA"/>
</dbReference>
<evidence type="ECO:0000313" key="14">
    <source>
        <dbReference type="Proteomes" id="UP001432027"/>
    </source>
</evidence>
<keyword evidence="14" id="KW-1185">Reference proteome</keyword>
<evidence type="ECO:0000256" key="9">
    <source>
        <dbReference type="PROSITE-ProRule" id="PRU00282"/>
    </source>
</evidence>
<feature type="non-terminal residue" evidence="13">
    <location>
        <position position="1"/>
    </location>
</feature>
<sequence length="223" mass="24336">LLFPLLLFSVPSFSLSNDLSVFSMPIAEFIAGFISGFTGVFIGYPLDTIKTRLQTGNAYGGILDAFSGIIKKESALGLYKGMLAPVLSAGFMNSLLFTGNGIALRLLHPDELNIENRKDIPMSNIIFASCVGTAFQLVPAVPVELLKTRLQVQQNEVRLFHKSSRTLDGKRAFSGPFEMAKDILKKEGIKGLYKGGTVVCARNLIGLLFYLPVYEGLTKVLHD</sequence>
<feature type="repeat" description="Solcar" evidence="9">
    <location>
        <begin position="23"/>
        <end position="106"/>
    </location>
</feature>
<feature type="transmembrane region" description="Helical" evidence="11">
    <location>
        <begin position="26"/>
        <end position="46"/>
    </location>
</feature>
<comment type="caution">
    <text evidence="13">The sequence shown here is derived from an EMBL/GenBank/DDBJ whole genome shotgun (WGS) entry which is preliminary data.</text>
</comment>